<dbReference type="PANTHER" id="PTHR12585:SF69">
    <property type="entry name" value="FI11703P"/>
    <property type="match status" value="1"/>
</dbReference>
<dbReference type="InterPro" id="IPR036390">
    <property type="entry name" value="WH_DNA-bd_sf"/>
</dbReference>
<dbReference type="InterPro" id="IPR018247">
    <property type="entry name" value="EF_Hand_1_Ca_BS"/>
</dbReference>
<dbReference type="OrthoDB" id="10071381at2759"/>
<dbReference type="InterPro" id="IPR039781">
    <property type="entry name" value="Rad21/Rec8-like"/>
</dbReference>
<proteinExistence type="inferred from homology"/>
<comment type="caution">
    <text evidence="6">The sequence shown here is derived from an EMBL/GenBank/DDBJ whole genome shotgun (WGS) entry which is preliminary data.</text>
</comment>
<dbReference type="GO" id="GO:1990414">
    <property type="term" value="P:replication-born double-strand break repair via sister chromatid exchange"/>
    <property type="evidence" value="ECO:0007669"/>
    <property type="project" value="TreeGrafter"/>
</dbReference>
<reference evidence="6" key="1">
    <citation type="journal article" date="2020" name="Microb. Genom.">
        <title>Genetic diversity of clinical and environmental Mucorales isolates obtained from an investigation of mucormycosis cases among solid organ transplant recipients.</title>
        <authorList>
            <person name="Nguyen M.H."/>
            <person name="Kaul D."/>
            <person name="Muto C."/>
            <person name="Cheng S.J."/>
            <person name="Richter R.A."/>
            <person name="Bruno V.M."/>
            <person name="Liu G."/>
            <person name="Beyhan S."/>
            <person name="Sundermann A.J."/>
            <person name="Mounaud S."/>
            <person name="Pasculle A.W."/>
            <person name="Nierman W.C."/>
            <person name="Driscoll E."/>
            <person name="Cumbie R."/>
            <person name="Clancy C.J."/>
            <person name="Dupont C.L."/>
        </authorList>
    </citation>
    <scope>NUCLEOTIDE SEQUENCE</scope>
    <source>
        <strain evidence="6">GL11</strain>
    </source>
</reference>
<evidence type="ECO:0000259" key="5">
    <source>
        <dbReference type="Pfam" id="PF04825"/>
    </source>
</evidence>
<dbReference type="Pfam" id="PF04824">
    <property type="entry name" value="Rad21_Rec8"/>
    <property type="match status" value="1"/>
</dbReference>
<feature type="domain" description="Rad21/Rec8-like protein N-terminal" evidence="5">
    <location>
        <begin position="6"/>
        <end position="99"/>
    </location>
</feature>
<accession>A0A9P7BUL7</accession>
<dbReference type="GO" id="GO:0008278">
    <property type="term" value="C:cohesin complex"/>
    <property type="evidence" value="ECO:0007669"/>
    <property type="project" value="InterPro"/>
</dbReference>
<dbReference type="GO" id="GO:0007062">
    <property type="term" value="P:sister chromatid cohesion"/>
    <property type="evidence" value="ECO:0007669"/>
    <property type="project" value="InterPro"/>
</dbReference>
<evidence type="ECO:0008006" key="8">
    <source>
        <dbReference type="Google" id="ProtNLM"/>
    </source>
</evidence>
<keyword evidence="7" id="KW-1185">Reference proteome</keyword>
<feature type="domain" description="Rad21/Rec8-like protein C-terminal eukaryotic" evidence="4">
    <location>
        <begin position="439"/>
        <end position="487"/>
    </location>
</feature>
<dbReference type="PANTHER" id="PTHR12585">
    <property type="entry name" value="SCC1 / RAD21 FAMILY MEMBER"/>
    <property type="match status" value="1"/>
</dbReference>
<protein>
    <recommendedName>
        <fullName evidence="8">Double-strand-break repair protein rad21</fullName>
    </recommendedName>
</protein>
<dbReference type="InterPro" id="IPR006910">
    <property type="entry name" value="Rad21_Rec8_N"/>
</dbReference>
<evidence type="ECO:0000313" key="7">
    <source>
        <dbReference type="Proteomes" id="UP000716291"/>
    </source>
</evidence>
<dbReference type="InterPro" id="IPR006909">
    <property type="entry name" value="Rad21/Rec8_C_eu"/>
</dbReference>
<name>A0A9P7BUL7_RHIOR</name>
<evidence type="ECO:0000256" key="1">
    <source>
        <dbReference type="ARBA" id="ARBA00004123"/>
    </source>
</evidence>
<evidence type="ECO:0000313" key="6">
    <source>
        <dbReference type="EMBL" id="KAG1310996.1"/>
    </source>
</evidence>
<comment type="subcellular location">
    <subcellularLocation>
        <location evidence="1">Nucleus</location>
    </subcellularLocation>
</comment>
<sequence>MITDQLITPGPLNRVWLACHMEKRLSKSQFLQTNIEKTIDAIETNQEEEPLTLRISGQLLLGVVRIYSRKTRYLLEDCNEALVKIKLAFKSGDVNMPDISHSIASVNTITLQDKLTEFDILLPDVPLNANLNEIDPILDNLDISASQDITLSELQTGFSFGALEFGRGAGGFDTTEAGRRDQAGFAETAFEPTEIAEPFKGMSLDDATGLADNTAGFDFDLNDNLDYGADVDVHEAAFNPPIEADASLDTLMQVGIMPVDEQLIFDTESVHEPTVRKRKRLIVDKVTEIPQEDLRRYNSNTSSIVNKDIQFFETAKAKIAINLRGPSGEALGTDLENMFSKISRKRRASALEAHAQGETYLGAPTPAGEGLEPFEGFNDYDVDIDTGDFDRERFNQFQRDTENISVENGSFDSQTDESLHESTRRTFETIENHMQFNGTVKFAELAPTTTYKKADAARRFYEVLLLASKDKIRIKQERSYSDIQISTVTPVY</sequence>
<organism evidence="6 7">
    <name type="scientific">Rhizopus oryzae</name>
    <name type="common">Mucormycosis agent</name>
    <name type="synonym">Rhizopus arrhizus var. delemar</name>
    <dbReference type="NCBI Taxonomy" id="64495"/>
    <lineage>
        <taxon>Eukaryota</taxon>
        <taxon>Fungi</taxon>
        <taxon>Fungi incertae sedis</taxon>
        <taxon>Mucoromycota</taxon>
        <taxon>Mucoromycotina</taxon>
        <taxon>Mucoromycetes</taxon>
        <taxon>Mucorales</taxon>
        <taxon>Mucorineae</taxon>
        <taxon>Rhizopodaceae</taxon>
        <taxon>Rhizopus</taxon>
    </lineage>
</organism>
<dbReference type="Gene3D" id="1.10.10.580">
    <property type="entry name" value="Structural maintenance of chromosome 1. Chain E"/>
    <property type="match status" value="1"/>
</dbReference>
<dbReference type="PROSITE" id="PS00018">
    <property type="entry name" value="EF_HAND_1"/>
    <property type="match status" value="1"/>
</dbReference>
<dbReference type="GO" id="GO:0003682">
    <property type="term" value="F:chromatin binding"/>
    <property type="evidence" value="ECO:0007669"/>
    <property type="project" value="TreeGrafter"/>
</dbReference>
<dbReference type="AlphaFoldDB" id="A0A9P7BUL7"/>
<dbReference type="Pfam" id="PF04825">
    <property type="entry name" value="Rad21_Rec8_N"/>
    <property type="match status" value="1"/>
</dbReference>
<dbReference type="Proteomes" id="UP000716291">
    <property type="component" value="Unassembled WGS sequence"/>
</dbReference>
<comment type="similarity">
    <text evidence="2">Belongs to the rad21 family.</text>
</comment>
<evidence type="ECO:0000256" key="2">
    <source>
        <dbReference type="ARBA" id="ARBA00009870"/>
    </source>
</evidence>
<dbReference type="CDD" id="cd21788">
    <property type="entry name" value="Rad21_Rec8_M_SpRad21p-like"/>
    <property type="match status" value="1"/>
</dbReference>
<dbReference type="InterPro" id="IPR023093">
    <property type="entry name" value="ScpA-like_C"/>
</dbReference>
<keyword evidence="3" id="KW-0539">Nucleus</keyword>
<evidence type="ECO:0000259" key="4">
    <source>
        <dbReference type="Pfam" id="PF04824"/>
    </source>
</evidence>
<dbReference type="EMBL" id="JAANQT010000439">
    <property type="protein sequence ID" value="KAG1310996.1"/>
    <property type="molecule type" value="Genomic_DNA"/>
</dbReference>
<evidence type="ECO:0000256" key="3">
    <source>
        <dbReference type="ARBA" id="ARBA00023242"/>
    </source>
</evidence>
<gene>
    <name evidence="6" type="ORF">G6F64_004139</name>
</gene>
<dbReference type="GO" id="GO:0005634">
    <property type="term" value="C:nucleus"/>
    <property type="evidence" value="ECO:0007669"/>
    <property type="project" value="UniProtKB-SubCell"/>
</dbReference>
<dbReference type="SUPFAM" id="SSF46785">
    <property type="entry name" value="Winged helix' DNA-binding domain"/>
    <property type="match status" value="1"/>
</dbReference>